<dbReference type="EMBL" id="JAGIOB010000001">
    <property type="protein sequence ID" value="MBP2415929.1"/>
    <property type="molecule type" value="Genomic_DNA"/>
</dbReference>
<keyword evidence="1" id="KW-0418">Kinase</keyword>
<dbReference type="SUPFAM" id="SSF52540">
    <property type="entry name" value="P-loop containing nucleoside triphosphate hydrolases"/>
    <property type="match status" value="1"/>
</dbReference>
<dbReference type="GO" id="GO:0016301">
    <property type="term" value="F:kinase activity"/>
    <property type="evidence" value="ECO:0007669"/>
    <property type="project" value="UniProtKB-KW"/>
</dbReference>
<keyword evidence="2" id="KW-1185">Reference proteome</keyword>
<keyword evidence="1" id="KW-0808">Transferase</keyword>
<evidence type="ECO:0000313" key="1">
    <source>
        <dbReference type="EMBL" id="MBP2415929.1"/>
    </source>
</evidence>
<dbReference type="InterPro" id="IPR027417">
    <property type="entry name" value="P-loop_NTPase"/>
</dbReference>
<name>A0ABS4Z4F1_9ACTN</name>
<dbReference type="PROSITE" id="PS51257">
    <property type="entry name" value="PROKAR_LIPOPROTEIN"/>
    <property type="match status" value="1"/>
</dbReference>
<protein>
    <submittedName>
        <fullName evidence="1">Kinase</fullName>
    </submittedName>
</protein>
<accession>A0ABS4Z4F1</accession>
<dbReference type="Proteomes" id="UP000758168">
    <property type="component" value="Unassembled WGS sequence"/>
</dbReference>
<proteinExistence type="predicted"/>
<sequence length="180" mass="18892">MGRPGLIVVSGPAGSGKTTLAHQLGGALGCPVLSRDAIKEGMVLSTPGFVPATSDPLTLRTYALFFATITAFLRSEVTVVAEAAFQHRLWVQGLPPLDGLAALSVVRCVVPDAVARQRQEHRLATQATRAAHADAQHLADAAPFDPLHLDVPTLDVDTSDGWRPGLAEIAAFCRSGLPRG</sequence>
<evidence type="ECO:0000313" key="2">
    <source>
        <dbReference type="Proteomes" id="UP000758168"/>
    </source>
</evidence>
<reference evidence="1 2" key="1">
    <citation type="submission" date="2021-03" db="EMBL/GenBank/DDBJ databases">
        <title>Sequencing the genomes of 1000 actinobacteria strains.</title>
        <authorList>
            <person name="Klenk H.-P."/>
        </authorList>
    </citation>
    <scope>NUCLEOTIDE SEQUENCE [LARGE SCALE GENOMIC DNA]</scope>
    <source>
        <strain evidence="1 2">DSM 12936</strain>
    </source>
</reference>
<organism evidence="1 2">
    <name type="scientific">Microlunatus capsulatus</name>
    <dbReference type="NCBI Taxonomy" id="99117"/>
    <lineage>
        <taxon>Bacteria</taxon>
        <taxon>Bacillati</taxon>
        <taxon>Actinomycetota</taxon>
        <taxon>Actinomycetes</taxon>
        <taxon>Propionibacteriales</taxon>
        <taxon>Propionibacteriaceae</taxon>
        <taxon>Microlunatus</taxon>
    </lineage>
</organism>
<dbReference type="RefSeq" id="WP_210053294.1">
    <property type="nucleotide sequence ID" value="NZ_BAAAMH010000027.1"/>
</dbReference>
<dbReference type="Pfam" id="PF13671">
    <property type="entry name" value="AAA_33"/>
    <property type="match status" value="1"/>
</dbReference>
<comment type="caution">
    <text evidence="1">The sequence shown here is derived from an EMBL/GenBank/DDBJ whole genome shotgun (WGS) entry which is preliminary data.</text>
</comment>
<dbReference type="Gene3D" id="3.40.50.300">
    <property type="entry name" value="P-loop containing nucleotide triphosphate hydrolases"/>
    <property type="match status" value="1"/>
</dbReference>
<gene>
    <name evidence="1" type="ORF">JOF54_000851</name>
</gene>